<dbReference type="AlphaFoldDB" id="V2UNG8"/>
<dbReference type="OrthoDB" id="6712889at2"/>
<protein>
    <submittedName>
        <fullName evidence="2">Uncharacterized protein</fullName>
    </submittedName>
</protein>
<keyword evidence="1" id="KW-0472">Membrane</keyword>
<organism evidence="2 3">
    <name type="scientific">Acinetobacter brisouii CIP 110357</name>
    <dbReference type="NCBI Taxonomy" id="1341683"/>
    <lineage>
        <taxon>Bacteria</taxon>
        <taxon>Pseudomonadati</taxon>
        <taxon>Pseudomonadota</taxon>
        <taxon>Gammaproteobacteria</taxon>
        <taxon>Moraxellales</taxon>
        <taxon>Moraxellaceae</taxon>
        <taxon>Acinetobacter</taxon>
    </lineage>
</organism>
<keyword evidence="1" id="KW-1133">Transmembrane helix</keyword>
<evidence type="ECO:0000313" key="3">
    <source>
        <dbReference type="Proteomes" id="UP000018418"/>
    </source>
</evidence>
<dbReference type="RefSeq" id="WP_004898158.1">
    <property type="nucleotide sequence ID" value="NZ_BBTI01000027.1"/>
</dbReference>
<comment type="caution">
    <text evidence="2">The sequence shown here is derived from an EMBL/GenBank/DDBJ whole genome shotgun (WGS) entry which is preliminary data.</text>
</comment>
<evidence type="ECO:0000313" key="2">
    <source>
        <dbReference type="EMBL" id="ESK50166.1"/>
    </source>
</evidence>
<sequence>MKLSHKIIIGIVLVVLIYILVRMIMWQYEEYNERRDYCTAEGKVLTEEEKLKNIRVNFIKYYLLDWSKNYAGHKFSIIGISKYDLSDGEKVIDLIAQADFNKSWIENLGIIATGSIPEYIHRRTCLSKSRHCYEFNESNNGLVTLWNADNSINIEYVKALPKNYSMILGEGYIYPLSTLQKIDAKHYQISIYSIDQKCCDRQTIERESPFVGSNLTNISSHPEKYAAFHRGEIDITPEPELRLDQIDGKTIDDIYVSRFYGDALLDKPQQVQKYGLLWSAGGLRGWQPSMRKLKVTACGNIVDIK</sequence>
<keyword evidence="3" id="KW-1185">Reference proteome</keyword>
<gene>
    <name evidence="2" type="ORF">P255_02664</name>
</gene>
<proteinExistence type="predicted"/>
<reference evidence="2 3" key="1">
    <citation type="submission" date="2013-10" db="EMBL/GenBank/DDBJ databases">
        <title>The Genome Sequence of Acinetobacter brisouii CIP 110357.</title>
        <authorList>
            <consortium name="The Broad Institute Genomics Platform"/>
            <consortium name="The Broad Institute Genome Sequencing Center for Infectious Disease"/>
            <person name="Cerqueira G."/>
            <person name="Feldgarden M."/>
            <person name="Courvalin P."/>
            <person name="Grillot-Courvalin C."/>
            <person name="Clermont D."/>
            <person name="Rocha E."/>
            <person name="Yoon E.-J."/>
            <person name="Nemec A."/>
            <person name="Young S.K."/>
            <person name="Zeng Q."/>
            <person name="Gargeya S."/>
            <person name="Fitzgerald M."/>
            <person name="Abouelleil A."/>
            <person name="Alvarado L."/>
            <person name="Berlin A.M."/>
            <person name="Chapman S.B."/>
            <person name="Gainer-Dewar J."/>
            <person name="Goldberg J."/>
            <person name="Gnerre S."/>
            <person name="Griggs A."/>
            <person name="Gujja S."/>
            <person name="Hansen M."/>
            <person name="Howarth C."/>
            <person name="Imamovic A."/>
            <person name="Ireland A."/>
            <person name="Larimer J."/>
            <person name="McCowan C."/>
            <person name="Murphy C."/>
            <person name="Pearson M."/>
            <person name="Poon T.W."/>
            <person name="Priest M."/>
            <person name="Roberts A."/>
            <person name="Saif S."/>
            <person name="Shea T."/>
            <person name="Sykes S."/>
            <person name="Wortman J."/>
            <person name="Nusbaum C."/>
            <person name="Birren B."/>
        </authorList>
    </citation>
    <scope>NUCLEOTIDE SEQUENCE [LARGE SCALE GENOMIC DNA]</scope>
    <source>
        <strain evidence="2 3">CIP 110357</strain>
    </source>
</reference>
<dbReference type="EMBL" id="AYEU01000009">
    <property type="protein sequence ID" value="ESK50166.1"/>
    <property type="molecule type" value="Genomic_DNA"/>
</dbReference>
<keyword evidence="1" id="KW-0812">Transmembrane</keyword>
<evidence type="ECO:0000256" key="1">
    <source>
        <dbReference type="SAM" id="Phobius"/>
    </source>
</evidence>
<name>V2UNG8_9GAMM</name>
<feature type="transmembrane region" description="Helical" evidence="1">
    <location>
        <begin position="7"/>
        <end position="28"/>
    </location>
</feature>
<dbReference type="Proteomes" id="UP000018418">
    <property type="component" value="Unassembled WGS sequence"/>
</dbReference>
<accession>V2UNG8</accession>
<dbReference type="HOGENOM" id="CLU_079814_0_0_6"/>
<dbReference type="PATRIC" id="fig|1341683.3.peg.2630"/>